<organism evidence="1 2">
    <name type="scientific">Niveispirillum lacus</name>
    <dbReference type="NCBI Taxonomy" id="1981099"/>
    <lineage>
        <taxon>Bacteria</taxon>
        <taxon>Pseudomonadati</taxon>
        <taxon>Pseudomonadota</taxon>
        <taxon>Alphaproteobacteria</taxon>
        <taxon>Rhodospirillales</taxon>
        <taxon>Azospirillaceae</taxon>
        <taxon>Niveispirillum</taxon>
    </lineage>
</organism>
<protein>
    <submittedName>
        <fullName evidence="1">Uncharacterized protein</fullName>
    </submittedName>
</protein>
<proteinExistence type="predicted"/>
<accession>A0A255YWM2</accession>
<sequence length="59" mass="6595">MSFCGDQNRWVLITGPSHHHPDRLAWQRRISGAAAALSDQETPVLLAQTERPTAMRILS</sequence>
<name>A0A255YWM2_9PROT</name>
<comment type="caution">
    <text evidence="1">The sequence shown here is derived from an EMBL/GenBank/DDBJ whole genome shotgun (WGS) entry which is preliminary data.</text>
</comment>
<dbReference type="AlphaFoldDB" id="A0A255YWM2"/>
<reference evidence="1 2" key="1">
    <citation type="submission" date="2017-07" db="EMBL/GenBank/DDBJ databases">
        <title>Niveispirillum cyanobacteriorum sp. nov., isolated from cyanobacterial aggregates in a eutrophic lake.</title>
        <authorList>
            <person name="Cai H."/>
        </authorList>
    </citation>
    <scope>NUCLEOTIDE SEQUENCE [LARGE SCALE GENOMIC DNA]</scope>
    <source>
        <strain evidence="2">TH1-14</strain>
    </source>
</reference>
<evidence type="ECO:0000313" key="1">
    <source>
        <dbReference type="EMBL" id="OYQ33598.1"/>
    </source>
</evidence>
<evidence type="ECO:0000313" key="2">
    <source>
        <dbReference type="Proteomes" id="UP000216998"/>
    </source>
</evidence>
<dbReference type="Proteomes" id="UP000216998">
    <property type="component" value="Unassembled WGS sequence"/>
</dbReference>
<dbReference type="EMBL" id="NOXU01000030">
    <property type="protein sequence ID" value="OYQ33598.1"/>
    <property type="molecule type" value="Genomic_DNA"/>
</dbReference>
<gene>
    <name evidence="1" type="ORF">CHU95_14565</name>
</gene>
<keyword evidence="2" id="KW-1185">Reference proteome</keyword>